<dbReference type="Gene3D" id="3.50.50.60">
    <property type="entry name" value="FAD/NAD(P)-binding domain"/>
    <property type="match status" value="1"/>
</dbReference>
<dbReference type="EMBL" id="JABAIL010000011">
    <property type="protein sequence ID" value="NLR94286.1"/>
    <property type="molecule type" value="Genomic_DNA"/>
</dbReference>
<name>A0A7X8SQ17_9BACT</name>
<feature type="transmembrane region" description="Helical" evidence="1">
    <location>
        <begin position="336"/>
        <end position="356"/>
    </location>
</feature>
<proteinExistence type="predicted"/>
<dbReference type="Pfam" id="PF13450">
    <property type="entry name" value="NAD_binding_8"/>
    <property type="match status" value="1"/>
</dbReference>
<dbReference type="SUPFAM" id="SSF51905">
    <property type="entry name" value="FAD/NAD(P)-binding domain"/>
    <property type="match status" value="1"/>
</dbReference>
<dbReference type="PANTHER" id="PTHR42923">
    <property type="entry name" value="PROTOPORPHYRINOGEN OXIDASE"/>
    <property type="match status" value="1"/>
</dbReference>
<dbReference type="AlphaFoldDB" id="A0A7X8SQ17"/>
<evidence type="ECO:0000256" key="1">
    <source>
        <dbReference type="SAM" id="Phobius"/>
    </source>
</evidence>
<dbReference type="RefSeq" id="WP_168884999.1">
    <property type="nucleotide sequence ID" value="NZ_JABAIL010000011.1"/>
</dbReference>
<dbReference type="Proteomes" id="UP000585050">
    <property type="component" value="Unassembled WGS sequence"/>
</dbReference>
<keyword evidence="1" id="KW-0472">Membrane</keyword>
<organism evidence="2 3">
    <name type="scientific">Flammeovirga agarivorans</name>
    <dbReference type="NCBI Taxonomy" id="2726742"/>
    <lineage>
        <taxon>Bacteria</taxon>
        <taxon>Pseudomonadati</taxon>
        <taxon>Bacteroidota</taxon>
        <taxon>Cytophagia</taxon>
        <taxon>Cytophagales</taxon>
        <taxon>Flammeovirgaceae</taxon>
        <taxon>Flammeovirga</taxon>
    </lineage>
</organism>
<keyword evidence="1" id="KW-0812">Transmembrane</keyword>
<gene>
    <name evidence="2" type="ORF">HGP29_23990</name>
</gene>
<evidence type="ECO:0000313" key="3">
    <source>
        <dbReference type="Proteomes" id="UP000585050"/>
    </source>
</evidence>
<dbReference type="PANTHER" id="PTHR42923:SF46">
    <property type="entry name" value="AMINE OXIDASE"/>
    <property type="match status" value="1"/>
</dbReference>
<protein>
    <submittedName>
        <fullName evidence="2">NAD(P)-binding protein</fullName>
    </submittedName>
</protein>
<reference evidence="2 3" key="1">
    <citation type="submission" date="2020-04" db="EMBL/GenBank/DDBJ databases">
        <title>Flammeovirga sp. SR4, a novel species isolated from seawater.</title>
        <authorList>
            <person name="Wang X."/>
        </authorList>
    </citation>
    <scope>NUCLEOTIDE SEQUENCE [LARGE SCALE GENOMIC DNA]</scope>
    <source>
        <strain evidence="2 3">SR4</strain>
    </source>
</reference>
<keyword evidence="1" id="KW-1133">Transmembrane helix</keyword>
<accession>A0A7X8SQ17</accession>
<dbReference type="GO" id="GO:0016491">
    <property type="term" value="F:oxidoreductase activity"/>
    <property type="evidence" value="ECO:0007669"/>
    <property type="project" value="TreeGrafter"/>
</dbReference>
<evidence type="ECO:0000313" key="2">
    <source>
        <dbReference type="EMBL" id="NLR94286.1"/>
    </source>
</evidence>
<dbReference type="InterPro" id="IPR050464">
    <property type="entry name" value="Zeta_carotene_desat/Oxidored"/>
</dbReference>
<comment type="caution">
    <text evidence="2">The sequence shown here is derived from an EMBL/GenBank/DDBJ whole genome shotgun (WGS) entry which is preliminary data.</text>
</comment>
<keyword evidence="3" id="KW-1185">Reference proteome</keyword>
<sequence length="707" mass="81134">MKKIAIFGGGIAGLTTAWELTNQKDWEKKYDITIYQQGWRCGGKASTGINEQGRIEEIGIHMFQGWYHNAFRLVKEVYSYIEENKINEDGAFKSWKDAFKANPVTSLVEPSKDDKWLDWPFVLPENNLEPGSIEDKDISVSIQEFIALGLETLLGSPYQKNKAGKVAFKNRMLNRLFFKQHISKSDAWWMKRIISIFESLSNDITSNPDNKSVKRIIASSERVIKLLKSNVIANALDKSNALRRIRELLILVLVSLKGVFSDVYEETEFNWSNINHYDFSEWLSKHGADDQIINSSIVRFLYKGTFSNMLNGEKGKVAADIAINMMLMIPSYKGSFVWNLVGGTGGSFIAPLFVALRHKGIKFKFFHQLNQVNYSDGKEIESIKLDRQVDLQENIKEYNPIVKQKGVFQWRTTPDLNQINPIQAKQIEEGKVNLESHWSEWKNVDSLQLSKGVDFDIAVLATSIKPLKYICKDIVESKQEWKNMVENVEASATANVQFWLKKDDQELGMDLGEWGMKEKSYANTVIYDDPLYSWTTMTFVSPYEKWQKGNEAKQISYWCGTWPNHLTDFDKSKTSYPADQITLLKKVAKEYMNKNMGWIWPNAVKDNQFDYALLCDSQEEETLEEKFNNQFFLTNIDPSMHYVIARPGSNKYRLKADETGYDNLYFSGDWINFGLNVGYMEGTVIAGKQAAKCISNAISVSKDIVKK</sequence>
<dbReference type="InterPro" id="IPR036188">
    <property type="entry name" value="FAD/NAD-bd_sf"/>
</dbReference>